<comment type="catalytic activity">
    <reaction evidence="6">
        <text>sn-glycerol 3-phosphate + H2O = glycerol + phosphate</text>
        <dbReference type="Rhea" id="RHEA:66372"/>
        <dbReference type="ChEBI" id="CHEBI:15377"/>
        <dbReference type="ChEBI" id="CHEBI:17754"/>
        <dbReference type="ChEBI" id="CHEBI:43474"/>
        <dbReference type="ChEBI" id="CHEBI:57597"/>
        <dbReference type="EC" id="3.1.3.21"/>
    </reaction>
</comment>
<dbReference type="InterPro" id="IPR023198">
    <property type="entry name" value="PGP-like_dom2"/>
</dbReference>
<evidence type="ECO:0000256" key="2">
    <source>
        <dbReference type="ARBA" id="ARBA00022723"/>
    </source>
</evidence>
<sequence length="300" mass="32715">MGTESLAVLSFVAFSLSELRHTLSLSLASDTASPIALFSRIRSAFHCIDFGKFISHSAMADSSSAAVSARGPITHVIFDMDGLLIDTEKFYTEVQEIILARYNKTFDWSLKAKMMGKKAIEAAKVFVEETGISDSLSAEQFLVEREEMLQKLFPTNELMPGASRLVKHLHTKGVPICVATGSHRRHFQLKTQPHGEVFSLMHHIVLGDDPEVKQGKPAPDGFLAAAKRFEGGPVDPSKILVFEDAPSGVLAAKNAGMSVVMVPDPRLDKSFLDAADQVLNSLLDFNPSDWGLPPFEDSGN</sequence>
<dbReference type="SFLD" id="SFLDG01135">
    <property type="entry name" value="C1.5.6:_HAD__Beta-PGM__Phospha"/>
    <property type="match status" value="1"/>
</dbReference>
<evidence type="ECO:0000256" key="5">
    <source>
        <dbReference type="ARBA" id="ARBA00038981"/>
    </source>
</evidence>
<proteinExistence type="inferred from homology"/>
<keyword evidence="3" id="KW-0378">Hydrolase</keyword>
<reference evidence="9" key="1">
    <citation type="submission" date="2020-09" db="EMBL/GenBank/DDBJ databases">
        <title>Genome-Enabled Discovery of Anthraquinone Biosynthesis in Senna tora.</title>
        <authorList>
            <person name="Kang S.-H."/>
            <person name="Pandey R.P."/>
            <person name="Lee C.-M."/>
            <person name="Sim J.-S."/>
            <person name="Jeong J.-T."/>
            <person name="Choi B.-S."/>
            <person name="Jung M."/>
            <person name="Ginzburg D."/>
            <person name="Zhao K."/>
            <person name="Won S.Y."/>
            <person name="Oh T.-J."/>
            <person name="Yu Y."/>
            <person name="Kim N.-H."/>
            <person name="Lee O.R."/>
            <person name="Lee T.-H."/>
            <person name="Bashyal P."/>
            <person name="Kim T.-S."/>
            <person name="Lee W.-H."/>
            <person name="Kawkins C."/>
            <person name="Kim C.-K."/>
            <person name="Kim J.S."/>
            <person name="Ahn B.O."/>
            <person name="Rhee S.Y."/>
            <person name="Sohng J.K."/>
        </authorList>
    </citation>
    <scope>NUCLEOTIDE SEQUENCE</scope>
    <source>
        <tissue evidence="9">Leaf</tissue>
    </source>
</reference>
<gene>
    <name evidence="9" type="ORF">G2W53_006526</name>
</gene>
<name>A0A834X4V0_9FABA</name>
<dbReference type="Gene3D" id="3.40.50.1000">
    <property type="entry name" value="HAD superfamily/HAD-like"/>
    <property type="match status" value="1"/>
</dbReference>
<dbReference type="SFLD" id="SFLDS00003">
    <property type="entry name" value="Haloacid_Dehalogenase"/>
    <property type="match status" value="1"/>
</dbReference>
<evidence type="ECO:0000313" key="9">
    <source>
        <dbReference type="EMBL" id="KAF7838044.1"/>
    </source>
</evidence>
<dbReference type="InterPro" id="IPR023214">
    <property type="entry name" value="HAD_sf"/>
</dbReference>
<evidence type="ECO:0000256" key="4">
    <source>
        <dbReference type="ARBA" id="ARBA00022842"/>
    </source>
</evidence>
<evidence type="ECO:0000256" key="6">
    <source>
        <dbReference type="ARBA" id="ARBA00048354"/>
    </source>
</evidence>
<dbReference type="FunFam" id="1.10.150.240:FF:000001">
    <property type="entry name" value="Haloacid dehalogenase-like hydrolase domain"/>
    <property type="match status" value="1"/>
</dbReference>
<evidence type="ECO:0000313" key="10">
    <source>
        <dbReference type="Proteomes" id="UP000634136"/>
    </source>
</evidence>
<dbReference type="SUPFAM" id="SSF56784">
    <property type="entry name" value="HAD-like"/>
    <property type="match status" value="1"/>
</dbReference>
<comment type="catalytic activity">
    <reaction evidence="7">
        <text>sn-glycerol 1-phosphate + H2O = glycerol + phosphate</text>
        <dbReference type="Rhea" id="RHEA:46084"/>
        <dbReference type="ChEBI" id="CHEBI:15377"/>
        <dbReference type="ChEBI" id="CHEBI:17754"/>
        <dbReference type="ChEBI" id="CHEBI:43474"/>
        <dbReference type="ChEBI" id="CHEBI:57685"/>
        <dbReference type="EC" id="3.1.3.21"/>
    </reaction>
</comment>
<dbReference type="NCBIfam" id="TIGR01509">
    <property type="entry name" value="HAD-SF-IA-v3"/>
    <property type="match status" value="1"/>
</dbReference>
<dbReference type="InterPro" id="IPR036412">
    <property type="entry name" value="HAD-like_sf"/>
</dbReference>
<dbReference type="InterPro" id="IPR006439">
    <property type="entry name" value="HAD-SF_hydro_IA"/>
</dbReference>
<evidence type="ECO:0000256" key="1">
    <source>
        <dbReference type="ARBA" id="ARBA00001946"/>
    </source>
</evidence>
<keyword evidence="4" id="KW-0460">Magnesium</keyword>
<comment type="similarity">
    <text evidence="8">Belongs to the HAD-like hydrolase superfamily. DOG/GPP family.</text>
</comment>
<dbReference type="GO" id="GO:0043136">
    <property type="term" value="F:sn-glycerol 3-phosphatase activity"/>
    <property type="evidence" value="ECO:0007669"/>
    <property type="project" value="TreeGrafter"/>
</dbReference>
<dbReference type="FunFam" id="3.40.50.1000:FF:000055">
    <property type="entry name" value="Haloacid dehalogenase-like hydrolase family protein"/>
    <property type="match status" value="1"/>
</dbReference>
<keyword evidence="10" id="KW-1185">Reference proteome</keyword>
<organism evidence="9 10">
    <name type="scientific">Senna tora</name>
    <dbReference type="NCBI Taxonomy" id="362788"/>
    <lineage>
        <taxon>Eukaryota</taxon>
        <taxon>Viridiplantae</taxon>
        <taxon>Streptophyta</taxon>
        <taxon>Embryophyta</taxon>
        <taxon>Tracheophyta</taxon>
        <taxon>Spermatophyta</taxon>
        <taxon>Magnoliopsida</taxon>
        <taxon>eudicotyledons</taxon>
        <taxon>Gunneridae</taxon>
        <taxon>Pentapetalae</taxon>
        <taxon>rosids</taxon>
        <taxon>fabids</taxon>
        <taxon>Fabales</taxon>
        <taxon>Fabaceae</taxon>
        <taxon>Caesalpinioideae</taxon>
        <taxon>Cassia clade</taxon>
        <taxon>Senna</taxon>
    </lineage>
</organism>
<dbReference type="Gene3D" id="1.10.150.240">
    <property type="entry name" value="Putative phosphatase, domain 2"/>
    <property type="match status" value="1"/>
</dbReference>
<protein>
    <recommendedName>
        <fullName evidence="5">glycerol-1-phosphatase</fullName>
        <ecNumber evidence="5">3.1.3.21</ecNumber>
    </recommendedName>
</protein>
<dbReference type="GO" id="GO:0046872">
    <property type="term" value="F:metal ion binding"/>
    <property type="evidence" value="ECO:0007669"/>
    <property type="project" value="UniProtKB-KW"/>
</dbReference>
<dbReference type="InterPro" id="IPR045228">
    <property type="entry name" value="Gpp1/Gpp2-like"/>
</dbReference>
<dbReference type="PANTHER" id="PTHR18901">
    <property type="entry name" value="2-DEOXYGLUCOSE-6-PHOSPHATE PHOSPHATASE 2"/>
    <property type="match status" value="1"/>
</dbReference>
<accession>A0A834X4V0</accession>
<dbReference type="SFLD" id="SFLDG01129">
    <property type="entry name" value="C1.5:_HAD__Beta-PGM__Phosphata"/>
    <property type="match status" value="1"/>
</dbReference>
<dbReference type="Pfam" id="PF00702">
    <property type="entry name" value="Hydrolase"/>
    <property type="match status" value="1"/>
</dbReference>
<evidence type="ECO:0000256" key="8">
    <source>
        <dbReference type="ARBA" id="ARBA00061496"/>
    </source>
</evidence>
<dbReference type="EC" id="3.1.3.21" evidence="5"/>
<comment type="caution">
    <text evidence="9">The sequence shown here is derived from an EMBL/GenBank/DDBJ whole genome shotgun (WGS) entry which is preliminary data.</text>
</comment>
<comment type="cofactor">
    <cofactor evidence="1">
        <name>Mg(2+)</name>
        <dbReference type="ChEBI" id="CHEBI:18420"/>
    </cofactor>
</comment>
<dbReference type="OrthoDB" id="40579at2759"/>
<keyword evidence="2" id="KW-0479">Metal-binding</keyword>
<dbReference type="CDD" id="cd07529">
    <property type="entry name" value="HAD_AtGPP-like"/>
    <property type="match status" value="1"/>
</dbReference>
<evidence type="ECO:0000256" key="7">
    <source>
        <dbReference type="ARBA" id="ARBA00049369"/>
    </source>
</evidence>
<dbReference type="Proteomes" id="UP000634136">
    <property type="component" value="Unassembled WGS sequence"/>
</dbReference>
<dbReference type="EMBL" id="JAAIUW010000003">
    <property type="protein sequence ID" value="KAF7838044.1"/>
    <property type="molecule type" value="Genomic_DNA"/>
</dbReference>
<evidence type="ECO:0000256" key="3">
    <source>
        <dbReference type="ARBA" id="ARBA00022801"/>
    </source>
</evidence>
<dbReference type="GO" id="GO:0006114">
    <property type="term" value="P:glycerol biosynthetic process"/>
    <property type="evidence" value="ECO:0007669"/>
    <property type="project" value="TreeGrafter"/>
</dbReference>
<dbReference type="PANTHER" id="PTHR18901:SF38">
    <property type="entry name" value="PSEUDOURIDINE-5'-PHOSPHATASE"/>
    <property type="match status" value="1"/>
</dbReference>
<dbReference type="AlphaFoldDB" id="A0A834X4V0"/>